<dbReference type="Proteomes" id="UP000265520">
    <property type="component" value="Unassembled WGS sequence"/>
</dbReference>
<protein>
    <submittedName>
        <fullName evidence="1">Uncharacterized protein</fullName>
    </submittedName>
</protein>
<sequence>MLVRVILPIISPEQGGFSNPVGMGAFIISLERGERESSSSLPGEEWRG</sequence>
<evidence type="ECO:0000313" key="1">
    <source>
        <dbReference type="EMBL" id="MCI95151.1"/>
    </source>
</evidence>
<feature type="non-terminal residue" evidence="1">
    <location>
        <position position="48"/>
    </location>
</feature>
<reference evidence="1 2" key="1">
    <citation type="journal article" date="2018" name="Front. Plant Sci.">
        <title>Red Clover (Trifolium pratense) and Zigzag Clover (T. medium) - A Picture of Genomic Similarities and Differences.</title>
        <authorList>
            <person name="Dluhosova J."/>
            <person name="Istvanek J."/>
            <person name="Nedelnik J."/>
            <person name="Repkova J."/>
        </authorList>
    </citation>
    <scope>NUCLEOTIDE SEQUENCE [LARGE SCALE GENOMIC DNA]</scope>
    <source>
        <strain evidence="2">cv. 10/8</strain>
        <tissue evidence="1">Leaf</tissue>
    </source>
</reference>
<dbReference type="EMBL" id="LXQA011377375">
    <property type="protein sequence ID" value="MCI95151.1"/>
    <property type="molecule type" value="Genomic_DNA"/>
</dbReference>
<keyword evidence="2" id="KW-1185">Reference proteome</keyword>
<accession>A0A392W7P3</accession>
<name>A0A392W7P3_9FABA</name>
<proteinExistence type="predicted"/>
<evidence type="ECO:0000313" key="2">
    <source>
        <dbReference type="Proteomes" id="UP000265520"/>
    </source>
</evidence>
<organism evidence="1 2">
    <name type="scientific">Trifolium medium</name>
    <dbReference type="NCBI Taxonomy" id="97028"/>
    <lineage>
        <taxon>Eukaryota</taxon>
        <taxon>Viridiplantae</taxon>
        <taxon>Streptophyta</taxon>
        <taxon>Embryophyta</taxon>
        <taxon>Tracheophyta</taxon>
        <taxon>Spermatophyta</taxon>
        <taxon>Magnoliopsida</taxon>
        <taxon>eudicotyledons</taxon>
        <taxon>Gunneridae</taxon>
        <taxon>Pentapetalae</taxon>
        <taxon>rosids</taxon>
        <taxon>fabids</taxon>
        <taxon>Fabales</taxon>
        <taxon>Fabaceae</taxon>
        <taxon>Papilionoideae</taxon>
        <taxon>50 kb inversion clade</taxon>
        <taxon>NPAAA clade</taxon>
        <taxon>Hologalegina</taxon>
        <taxon>IRL clade</taxon>
        <taxon>Trifolieae</taxon>
        <taxon>Trifolium</taxon>
    </lineage>
</organism>
<dbReference type="AlphaFoldDB" id="A0A392W7P3"/>
<comment type="caution">
    <text evidence="1">The sequence shown here is derived from an EMBL/GenBank/DDBJ whole genome shotgun (WGS) entry which is preliminary data.</text>
</comment>